<evidence type="ECO:0000313" key="2">
    <source>
        <dbReference type="Proteomes" id="UP001497623"/>
    </source>
</evidence>
<accession>A0AAV2PYA5</accession>
<dbReference type="AlphaFoldDB" id="A0AAV2PYA5"/>
<organism evidence="1 2">
    <name type="scientific">Meganyctiphanes norvegica</name>
    <name type="common">Northern krill</name>
    <name type="synonym">Thysanopoda norvegica</name>
    <dbReference type="NCBI Taxonomy" id="48144"/>
    <lineage>
        <taxon>Eukaryota</taxon>
        <taxon>Metazoa</taxon>
        <taxon>Ecdysozoa</taxon>
        <taxon>Arthropoda</taxon>
        <taxon>Crustacea</taxon>
        <taxon>Multicrustacea</taxon>
        <taxon>Malacostraca</taxon>
        <taxon>Eumalacostraca</taxon>
        <taxon>Eucarida</taxon>
        <taxon>Euphausiacea</taxon>
        <taxon>Euphausiidae</taxon>
        <taxon>Meganyctiphanes</taxon>
    </lineage>
</organism>
<comment type="caution">
    <text evidence="1">The sequence shown here is derived from an EMBL/GenBank/DDBJ whole genome shotgun (WGS) entry which is preliminary data.</text>
</comment>
<protein>
    <submittedName>
        <fullName evidence="1">Uncharacterized protein</fullName>
    </submittedName>
</protein>
<dbReference type="EMBL" id="CAXKWB010002541">
    <property type="protein sequence ID" value="CAL4067144.1"/>
    <property type="molecule type" value="Genomic_DNA"/>
</dbReference>
<keyword evidence="2" id="KW-1185">Reference proteome</keyword>
<feature type="non-terminal residue" evidence="1">
    <location>
        <position position="123"/>
    </location>
</feature>
<evidence type="ECO:0000313" key="1">
    <source>
        <dbReference type="EMBL" id="CAL4067144.1"/>
    </source>
</evidence>
<proteinExistence type="predicted"/>
<dbReference type="Proteomes" id="UP001497623">
    <property type="component" value="Unassembled WGS sequence"/>
</dbReference>
<name>A0AAV2PYA5_MEGNR</name>
<gene>
    <name evidence="1" type="ORF">MNOR_LOCUS6230</name>
</gene>
<sequence>MLKILSLIAHVLPSRYKQQHLVDSSVFSVLVRGPVYAALYIIPGLCVCAAKQSRHRPSSFFQMCRLSNKNPSKIPTLEITNLTHTCYFPSICRLQRHCESILQIPYEESEFCNIKGPCFGQWL</sequence>
<reference evidence="1 2" key="1">
    <citation type="submission" date="2024-05" db="EMBL/GenBank/DDBJ databases">
        <authorList>
            <person name="Wallberg A."/>
        </authorList>
    </citation>
    <scope>NUCLEOTIDE SEQUENCE [LARGE SCALE GENOMIC DNA]</scope>
</reference>